<evidence type="ECO:0000313" key="3">
    <source>
        <dbReference type="Proteomes" id="UP001652600"/>
    </source>
</evidence>
<dbReference type="Proteomes" id="UP001652600">
    <property type="component" value="Chromosome 10"/>
</dbReference>
<dbReference type="Pfam" id="PF09253">
    <property type="entry name" value="Ole_e_6"/>
    <property type="match status" value="1"/>
</dbReference>
<accession>A0A1S3C530</accession>
<feature type="chain" id="PRO_5044565519" evidence="1">
    <location>
        <begin position="19"/>
        <end position="84"/>
    </location>
</feature>
<dbReference type="InterPro" id="IPR015333">
    <property type="entry name" value="Pollen_allergen_ole-e-6"/>
</dbReference>
<dbReference type="RefSeq" id="XP_008456958.1">
    <property type="nucleotide sequence ID" value="XM_008458736.2"/>
</dbReference>
<reference evidence="4" key="2">
    <citation type="submission" date="2025-04" db="UniProtKB">
        <authorList>
            <consortium name="RefSeq"/>
        </authorList>
    </citation>
    <scope>IDENTIFICATION</scope>
</reference>
<dbReference type="PANTHER" id="PTHR35632:SF1">
    <property type="entry name" value="MAJOR POLLEN ALLERGEN OLE E 6-LIKE"/>
    <property type="match status" value="1"/>
</dbReference>
<organism evidence="3 4">
    <name type="scientific">Cucumis melo</name>
    <name type="common">Muskmelon</name>
    <dbReference type="NCBI Taxonomy" id="3656"/>
    <lineage>
        <taxon>Eukaryota</taxon>
        <taxon>Viridiplantae</taxon>
        <taxon>Streptophyta</taxon>
        <taxon>Embryophyta</taxon>
        <taxon>Tracheophyta</taxon>
        <taxon>Spermatophyta</taxon>
        <taxon>Magnoliopsida</taxon>
        <taxon>eudicotyledons</taxon>
        <taxon>Gunneridae</taxon>
        <taxon>Pentapetalae</taxon>
        <taxon>rosids</taxon>
        <taxon>fabids</taxon>
        <taxon>Cucurbitales</taxon>
        <taxon>Cucurbitaceae</taxon>
        <taxon>Benincaseae</taxon>
        <taxon>Cucumis</taxon>
    </lineage>
</organism>
<dbReference type="PANTHER" id="PTHR35632">
    <property type="entry name" value="MAJOR POLLEN ALLERGEN OLE E 6-LIKE"/>
    <property type="match status" value="1"/>
</dbReference>
<protein>
    <submittedName>
        <fullName evidence="4">Major pollen allergen Ole e 6-like</fullName>
    </submittedName>
</protein>
<dbReference type="Gramene" id="MELO3C020152.2.1">
    <property type="protein sequence ID" value="MELO3C020152.2.1"/>
    <property type="gene ID" value="MELO3C020152.2"/>
</dbReference>
<dbReference type="EnsemblPlants" id="MELO3C020152.2.1">
    <property type="protein sequence ID" value="MELO3C020152.2.1"/>
    <property type="gene ID" value="MELO3C020152.2"/>
</dbReference>
<evidence type="ECO:0000256" key="1">
    <source>
        <dbReference type="SAM" id="SignalP"/>
    </source>
</evidence>
<sequence length="84" mass="9506">MAKKMIALFLMCIVVVAALQFASANKEDEVAKYEAKFDAKYKSCFKTCEKECLENGSGQSYCEVKCDEDCNEKEVADKLHIELH</sequence>
<dbReference type="OrthoDB" id="1869791at2759"/>
<dbReference type="SMR" id="A0A1S3C530"/>
<name>A0A1S3C530_CUCME</name>
<reference evidence="2" key="1">
    <citation type="submission" date="2023-03" db="UniProtKB">
        <authorList>
            <consortium name="EnsemblPlants"/>
        </authorList>
    </citation>
    <scope>IDENTIFICATION</scope>
</reference>
<dbReference type="Gene3D" id="1.10.287.720">
    <property type="entry name" value="Pollen allergen ole e 6"/>
    <property type="match status" value="1"/>
</dbReference>
<evidence type="ECO:0000313" key="4">
    <source>
        <dbReference type="RefSeq" id="XP_008456958.1"/>
    </source>
</evidence>
<evidence type="ECO:0000313" key="2">
    <source>
        <dbReference type="EnsemblPlants" id="MELO3C020152.2.1"/>
    </source>
</evidence>
<dbReference type="InterPro" id="IPR036466">
    <property type="entry name" value="Pollen_allergen_ole-e-6_sf"/>
</dbReference>
<dbReference type="AlphaFoldDB" id="A0A1S3C530"/>
<dbReference type="eggNOG" id="ENOG502SD6C">
    <property type="taxonomic scope" value="Eukaryota"/>
</dbReference>
<gene>
    <name evidence="4" type="primary">LOC103496750</name>
    <name evidence="2" type="synonym">103496750</name>
</gene>
<dbReference type="InParanoid" id="A0A1S3C530"/>
<keyword evidence="3" id="KW-1185">Reference proteome</keyword>
<keyword evidence="1" id="KW-0732">Signal</keyword>
<feature type="signal peptide" evidence="1">
    <location>
        <begin position="1"/>
        <end position="18"/>
    </location>
</feature>
<dbReference type="GeneID" id="103496750"/>
<proteinExistence type="predicted"/>
<dbReference type="KEGG" id="cmo:103496750"/>
<dbReference type="SUPFAM" id="SSF111388">
    <property type="entry name" value="Pollen allergen ole e 6"/>
    <property type="match status" value="1"/>
</dbReference>